<gene>
    <name evidence="15" type="ORF">J0H12_03605</name>
</gene>
<dbReference type="Gene3D" id="1.10.3470.10">
    <property type="entry name" value="ABC transporter involved in vitamin B12 uptake, BtuC"/>
    <property type="match status" value="1"/>
</dbReference>
<organism evidence="15 16">
    <name type="scientific">Candidatus Paracaedimonas acanthamoebae</name>
    <dbReference type="NCBI Taxonomy" id="244581"/>
    <lineage>
        <taxon>Bacteria</taxon>
        <taxon>Pseudomonadati</taxon>
        <taxon>Pseudomonadota</taxon>
        <taxon>Alphaproteobacteria</taxon>
        <taxon>Holosporales</taxon>
        <taxon>Caedimonadaceae</taxon>
        <taxon>Candidatus Paracaedimonas</taxon>
    </lineage>
</organism>
<evidence type="ECO:0000313" key="16">
    <source>
        <dbReference type="Proteomes" id="UP000664414"/>
    </source>
</evidence>
<dbReference type="Proteomes" id="UP000664414">
    <property type="component" value="Unassembled WGS sequence"/>
</dbReference>
<keyword evidence="7" id="KW-0862">Zinc</keyword>
<keyword evidence="5" id="KW-1003">Cell membrane</keyword>
<comment type="subcellular location">
    <subcellularLocation>
        <location evidence="2 13">Cell membrane</location>
        <topology evidence="2 13">Multi-pass membrane protein</topology>
    </subcellularLocation>
</comment>
<keyword evidence="10" id="KW-0406">Ion transport</keyword>
<feature type="transmembrane region" description="Helical" evidence="14">
    <location>
        <begin position="41"/>
        <end position="74"/>
    </location>
</feature>
<feature type="transmembrane region" description="Helical" evidence="14">
    <location>
        <begin position="6"/>
        <end position="29"/>
    </location>
</feature>
<dbReference type="AlphaFoldDB" id="A0A8J7TVG6"/>
<dbReference type="GO" id="GO:0043190">
    <property type="term" value="C:ATP-binding cassette (ABC) transporter complex"/>
    <property type="evidence" value="ECO:0007669"/>
    <property type="project" value="InterPro"/>
</dbReference>
<evidence type="ECO:0000256" key="12">
    <source>
        <dbReference type="ARBA" id="ARBA00040080"/>
    </source>
</evidence>
<accession>A0A8J7TVG6</accession>
<comment type="similarity">
    <text evidence="3 13">Belongs to the ABC-3 integral membrane protein family.</text>
</comment>
<comment type="caution">
    <text evidence="15">The sequence shown here is derived from an EMBL/GenBank/DDBJ whole genome shotgun (WGS) entry which is preliminary data.</text>
</comment>
<evidence type="ECO:0000256" key="6">
    <source>
        <dbReference type="ARBA" id="ARBA00022692"/>
    </source>
</evidence>
<feature type="transmembrane region" description="Helical" evidence="14">
    <location>
        <begin position="171"/>
        <end position="202"/>
    </location>
</feature>
<keyword evidence="11 14" id="KW-0472">Membrane</keyword>
<evidence type="ECO:0000256" key="10">
    <source>
        <dbReference type="ARBA" id="ARBA00023065"/>
    </source>
</evidence>
<evidence type="ECO:0000256" key="8">
    <source>
        <dbReference type="ARBA" id="ARBA00022906"/>
    </source>
</evidence>
<proteinExistence type="inferred from homology"/>
<comment type="function">
    <text evidence="1">Involved in the high-affinity zinc uptake transport system.</text>
</comment>
<dbReference type="GO" id="GO:0006829">
    <property type="term" value="P:zinc ion transport"/>
    <property type="evidence" value="ECO:0007669"/>
    <property type="project" value="UniProtKB-KW"/>
</dbReference>
<evidence type="ECO:0000256" key="7">
    <source>
        <dbReference type="ARBA" id="ARBA00022833"/>
    </source>
</evidence>
<name>A0A8J7TVG6_9PROT</name>
<dbReference type="PANTHER" id="PTHR30477">
    <property type="entry name" value="ABC-TRANSPORTER METAL-BINDING PROTEIN"/>
    <property type="match status" value="1"/>
</dbReference>
<dbReference type="InterPro" id="IPR037294">
    <property type="entry name" value="ABC_BtuC-like"/>
</dbReference>
<evidence type="ECO:0000256" key="14">
    <source>
        <dbReference type="SAM" id="Phobius"/>
    </source>
</evidence>
<dbReference type="InterPro" id="IPR001626">
    <property type="entry name" value="ABC_TroCD"/>
</dbReference>
<keyword evidence="9 14" id="KW-1133">Transmembrane helix</keyword>
<evidence type="ECO:0000256" key="13">
    <source>
        <dbReference type="RuleBase" id="RU003943"/>
    </source>
</evidence>
<evidence type="ECO:0000256" key="5">
    <source>
        <dbReference type="ARBA" id="ARBA00022475"/>
    </source>
</evidence>
<keyword evidence="4 13" id="KW-0813">Transport</keyword>
<evidence type="ECO:0000256" key="4">
    <source>
        <dbReference type="ARBA" id="ARBA00022448"/>
    </source>
</evidence>
<dbReference type="EMBL" id="JAFKGL010000015">
    <property type="protein sequence ID" value="MBN9412994.1"/>
    <property type="molecule type" value="Genomic_DNA"/>
</dbReference>
<evidence type="ECO:0000313" key="15">
    <source>
        <dbReference type="EMBL" id="MBN9412994.1"/>
    </source>
</evidence>
<dbReference type="PANTHER" id="PTHR30477:SF23">
    <property type="entry name" value="HIGH-AFFINITY ZINC UPTAKE SYSTEM MEMBRANE PROTEIN ZNUB"/>
    <property type="match status" value="1"/>
</dbReference>
<dbReference type="GO" id="GO:0055085">
    <property type="term" value="P:transmembrane transport"/>
    <property type="evidence" value="ECO:0007669"/>
    <property type="project" value="InterPro"/>
</dbReference>
<evidence type="ECO:0000256" key="1">
    <source>
        <dbReference type="ARBA" id="ARBA00002313"/>
    </source>
</evidence>
<dbReference type="Pfam" id="PF00950">
    <property type="entry name" value="ABC-3"/>
    <property type="match status" value="1"/>
</dbReference>
<feature type="transmembrane region" description="Helical" evidence="14">
    <location>
        <begin position="214"/>
        <end position="232"/>
    </location>
</feature>
<evidence type="ECO:0000256" key="9">
    <source>
        <dbReference type="ARBA" id="ARBA00022989"/>
    </source>
</evidence>
<evidence type="ECO:0000256" key="2">
    <source>
        <dbReference type="ARBA" id="ARBA00004651"/>
    </source>
</evidence>
<evidence type="ECO:0000256" key="11">
    <source>
        <dbReference type="ARBA" id="ARBA00023136"/>
    </source>
</evidence>
<feature type="transmembrane region" description="Helical" evidence="14">
    <location>
        <begin position="238"/>
        <end position="258"/>
    </location>
</feature>
<keyword evidence="6 13" id="KW-0812">Transmembrane</keyword>
<protein>
    <recommendedName>
        <fullName evidence="12">High-affinity zinc uptake system membrane protein ZnuB</fullName>
    </recommendedName>
</protein>
<reference evidence="15" key="1">
    <citation type="submission" date="2021-02" db="EMBL/GenBank/DDBJ databases">
        <title>Thiocyanate and organic carbon inputs drive convergent selection for specific autotrophic Afipia and Thiobacillus strains within complex microbiomes.</title>
        <authorList>
            <person name="Huddy R.J."/>
            <person name="Sachdeva R."/>
            <person name="Kadzinga F."/>
            <person name="Kantor R.S."/>
            <person name="Harrison S.T.L."/>
            <person name="Banfield J.F."/>
        </authorList>
    </citation>
    <scope>NUCLEOTIDE SEQUENCE</scope>
    <source>
        <strain evidence="15">SCN18_10_11_15_R4_P_38_20</strain>
    </source>
</reference>
<evidence type="ECO:0000256" key="3">
    <source>
        <dbReference type="ARBA" id="ARBA00008034"/>
    </source>
</evidence>
<feature type="transmembrane region" description="Helical" evidence="14">
    <location>
        <begin position="117"/>
        <end position="142"/>
    </location>
</feature>
<sequence>MISKFLINAIALGGLFSLISGPLGSVIIWRRLAFFGDTLSHGALLGLSLSLIFNFHPIVGIFLIAVILAVFLGYSSSSPGLATETRLAILSPGLLSLGMVCFSFFKGIRFNLEGYLFGDILAVSYQDLILLLLGEIIVLGFLLKQWRALINICISEDLATVEGYNVPRVRILFLFILALFIALTVKIMGVLLMTALLILPAVLARNFSKTPEEMAILAIGASILMIMIGLLISNTYDIAAAPAIVVTGVTIIMGIELFKCVRDNYKWK</sequence>
<dbReference type="SUPFAM" id="SSF81345">
    <property type="entry name" value="ABC transporter involved in vitamin B12 uptake, BtuC"/>
    <property type="match status" value="1"/>
</dbReference>
<dbReference type="GO" id="GO:0010043">
    <property type="term" value="P:response to zinc ion"/>
    <property type="evidence" value="ECO:0007669"/>
    <property type="project" value="TreeGrafter"/>
</dbReference>
<feature type="transmembrane region" description="Helical" evidence="14">
    <location>
        <begin position="86"/>
        <end position="105"/>
    </location>
</feature>
<keyword evidence="8" id="KW-0864">Zinc transport</keyword>